<evidence type="ECO:0000259" key="3">
    <source>
        <dbReference type="SMART" id="SM00846"/>
    </source>
</evidence>
<reference evidence="4 5" key="1">
    <citation type="submission" date="2019-08" db="EMBL/GenBank/DDBJ databases">
        <title>Phlebobacter frassis gen. nov. sp. nov., a new member of family Sphingobacteriaceae isolated from sand fly rearing media.</title>
        <authorList>
            <person name="Kakumanu M.L."/>
            <person name="Marayati B.F."/>
            <person name="Wada-Katsumata A."/>
            <person name="Wasserberg G."/>
            <person name="Schal C."/>
            <person name="Apperson C.S."/>
            <person name="Ponnusamy L."/>
        </authorList>
    </citation>
    <scope>NUCLEOTIDE SEQUENCE [LARGE SCALE GENOMIC DNA]</scope>
    <source>
        <strain evidence="4 5">SSI9</strain>
    </source>
</reference>
<feature type="domain" description="Glyceraldehyde 3-phosphate dehydrogenase NAD(P) binding" evidence="3">
    <location>
        <begin position="130"/>
        <end position="292"/>
    </location>
</feature>
<evidence type="ECO:0000313" key="4">
    <source>
        <dbReference type="EMBL" id="TYR37892.1"/>
    </source>
</evidence>
<evidence type="ECO:0000256" key="2">
    <source>
        <dbReference type="RuleBase" id="RU000397"/>
    </source>
</evidence>
<dbReference type="SUPFAM" id="SSF55347">
    <property type="entry name" value="Glyceraldehyde-3-phosphate dehydrogenase-like, C-terminal domain"/>
    <property type="match status" value="1"/>
</dbReference>
<dbReference type="InterPro" id="IPR020830">
    <property type="entry name" value="GlycerAld_3-P_DH_AS"/>
</dbReference>
<dbReference type="PRINTS" id="PR00078">
    <property type="entry name" value="G3PDHDRGNASE"/>
</dbReference>
<dbReference type="InterPro" id="IPR020828">
    <property type="entry name" value="GlycerAld_3-P_DH_NAD(P)-bd"/>
</dbReference>
<dbReference type="InterPro" id="IPR036291">
    <property type="entry name" value="NAD(P)-bd_dom_sf"/>
</dbReference>
<sequence length="482" mass="53409">MVPIVPFEEEIKSYQQQQNAAARLAEIVSNMWINEGVELVLFRNQILHQRPGSILHLHRHISTLYSTEVTVFATTEIAIAIQEMNLPPSKIDIGTLAVHFNKQASQDDSISYFVRKQLASVVHHQGFKAKDVVLYGFGRIGRLLAKELINTTADGNQLRLRAVVVREEVDLFSLQKRANLLKRDSIHGDFEGTIETDWENSALIINGMTIYFISSSAPEDVDYTIYGIENALLIDNTGAFRKKIDLERHLRAKGITQVLLTAPGKDLPDIVYGINEHTVSPTDIKICSAASCTTNAITPVLSIIDNAFGIATGHVETIHAYTNDQNLVDNMHKKERRGRAAGLNMVITETGAGVAVSRVLPSLSGKLTSNAVRVPIPNGSLAILQLELQQKCTRQELDNILLNAALKGSLVEQIKYENNRDLVSSDIIGTTAAAVIDAPATIVSSNGRNVVIYVWYDNEYGYVHQVMRLARYVAGVRQYSYY</sequence>
<dbReference type="GO" id="GO:0004365">
    <property type="term" value="F:glyceraldehyde-3-phosphate dehydrogenase (NAD+) (phosphorylating) activity"/>
    <property type="evidence" value="ECO:0007669"/>
    <property type="project" value="UniProtKB-EC"/>
</dbReference>
<keyword evidence="1 4" id="KW-0560">Oxidoreductase</keyword>
<dbReference type="Gene3D" id="3.30.360.10">
    <property type="entry name" value="Dihydrodipicolinate Reductase, domain 2"/>
    <property type="match status" value="1"/>
</dbReference>
<organism evidence="4 5">
    <name type="scientific">Sphingobacterium phlebotomi</name>
    <dbReference type="NCBI Taxonomy" id="2605433"/>
    <lineage>
        <taxon>Bacteria</taxon>
        <taxon>Pseudomonadati</taxon>
        <taxon>Bacteroidota</taxon>
        <taxon>Sphingobacteriia</taxon>
        <taxon>Sphingobacteriales</taxon>
        <taxon>Sphingobacteriaceae</taxon>
        <taxon>Sphingobacterium</taxon>
    </lineage>
</organism>
<dbReference type="RefSeq" id="WP_148917357.1">
    <property type="nucleotide sequence ID" value="NZ_VTAV01000001.1"/>
</dbReference>
<dbReference type="Proteomes" id="UP000322362">
    <property type="component" value="Unassembled WGS sequence"/>
</dbReference>
<accession>A0A5D4HC27</accession>
<dbReference type="CDD" id="cd18126">
    <property type="entry name" value="GAPDH_I_C"/>
    <property type="match status" value="1"/>
</dbReference>
<proteinExistence type="inferred from homology"/>
<dbReference type="Gene3D" id="3.40.50.720">
    <property type="entry name" value="NAD(P)-binding Rossmann-like Domain"/>
    <property type="match status" value="1"/>
</dbReference>
<dbReference type="AlphaFoldDB" id="A0A5D4HC27"/>
<dbReference type="GO" id="GO:0051287">
    <property type="term" value="F:NAD binding"/>
    <property type="evidence" value="ECO:0007669"/>
    <property type="project" value="InterPro"/>
</dbReference>
<dbReference type="Pfam" id="PF02800">
    <property type="entry name" value="Gp_dh_C"/>
    <property type="match status" value="1"/>
</dbReference>
<evidence type="ECO:0000313" key="5">
    <source>
        <dbReference type="Proteomes" id="UP000322362"/>
    </source>
</evidence>
<dbReference type="SMART" id="SM00846">
    <property type="entry name" value="Gp_dh_N"/>
    <property type="match status" value="1"/>
</dbReference>
<dbReference type="EMBL" id="VTAV01000001">
    <property type="protein sequence ID" value="TYR37892.1"/>
    <property type="molecule type" value="Genomic_DNA"/>
</dbReference>
<dbReference type="SUPFAM" id="SSF51735">
    <property type="entry name" value="NAD(P)-binding Rossmann-fold domains"/>
    <property type="match status" value="1"/>
</dbReference>
<gene>
    <name evidence="4" type="ORF">FXV77_00985</name>
</gene>
<dbReference type="Pfam" id="PF00044">
    <property type="entry name" value="Gp_dh_N"/>
    <property type="match status" value="1"/>
</dbReference>
<comment type="similarity">
    <text evidence="2">Belongs to the glyceraldehyde-3-phosphate dehydrogenase family.</text>
</comment>
<name>A0A5D4HC27_9SPHI</name>
<dbReference type="InterPro" id="IPR020829">
    <property type="entry name" value="GlycerAld_3-P_DH_cat"/>
</dbReference>
<dbReference type="PANTHER" id="PTHR43454">
    <property type="entry name" value="GLYCERALDEHYDE-3-PHOSPHATE DEHYDROGENASE"/>
    <property type="match status" value="1"/>
</dbReference>
<dbReference type="EC" id="1.2.1.12" evidence="4"/>
<dbReference type="PANTHER" id="PTHR43454:SF1">
    <property type="entry name" value="GLYCERALDEHYDE 3-PHOSPHATE DEHYDROGENASE NAD(P) BINDING DOMAIN-CONTAINING PROTEIN"/>
    <property type="match status" value="1"/>
</dbReference>
<protein>
    <submittedName>
        <fullName evidence="4">Glyceraldehyde-3-phosphate dehydrogenase</fullName>
        <ecNumber evidence="4">1.2.1.12</ecNumber>
    </submittedName>
</protein>
<keyword evidence="5" id="KW-1185">Reference proteome</keyword>
<evidence type="ECO:0000256" key="1">
    <source>
        <dbReference type="ARBA" id="ARBA00023002"/>
    </source>
</evidence>
<dbReference type="PROSITE" id="PS00071">
    <property type="entry name" value="GAPDH"/>
    <property type="match status" value="1"/>
</dbReference>
<dbReference type="InterPro" id="IPR020831">
    <property type="entry name" value="GlycerAld/Erythrose_P_DH"/>
</dbReference>
<comment type="caution">
    <text evidence="4">The sequence shown here is derived from an EMBL/GenBank/DDBJ whole genome shotgun (WGS) entry which is preliminary data.</text>
</comment>
<dbReference type="NCBIfam" id="NF006139">
    <property type="entry name" value="PRK08289.1"/>
    <property type="match status" value="1"/>
</dbReference>